<sequence>MKATHSIKQKTKVAVLLFCIMVCTILIRVLEDHSIKNMGNAFTSLYNDRLIPATDLFYISESIYAKRFLVDNHLSATTIDEQLSEKLAKHNTTIDSLLKKYEQTFLVRNEKNHLIQLKNKLIENKKLEAKILNIPIEASTATLLEFNKTASKSYQQIFENLTALTKIQTKVGEELIKESKSIIAGTNIYSNIQLLLAVVIGILIVSIMFTSNVIKVKQEKFNLN</sequence>
<organism evidence="3 4">
    <name type="scientific">Pedobacter cryotolerans</name>
    <dbReference type="NCBI Taxonomy" id="2571270"/>
    <lineage>
        <taxon>Bacteria</taxon>
        <taxon>Pseudomonadati</taxon>
        <taxon>Bacteroidota</taxon>
        <taxon>Sphingobacteriia</taxon>
        <taxon>Sphingobacteriales</taxon>
        <taxon>Sphingobacteriaceae</taxon>
        <taxon>Pedobacter</taxon>
    </lineage>
</organism>
<protein>
    <recommendedName>
        <fullName evidence="2">Chemotaxis methyl-accepting receptor HlyB-like 4HB MCP domain-containing protein</fullName>
    </recommendedName>
</protein>
<evidence type="ECO:0000256" key="1">
    <source>
        <dbReference type="SAM" id="Phobius"/>
    </source>
</evidence>
<feature type="domain" description="Chemotaxis methyl-accepting receptor HlyB-like 4HB MCP" evidence="2">
    <location>
        <begin position="6"/>
        <end position="181"/>
    </location>
</feature>
<accession>A0A4U1CAS5</accession>
<feature type="transmembrane region" description="Helical" evidence="1">
    <location>
        <begin position="194"/>
        <end position="214"/>
    </location>
</feature>
<dbReference type="EMBL" id="SWBO01000001">
    <property type="protein sequence ID" value="TKC03075.1"/>
    <property type="molecule type" value="Genomic_DNA"/>
</dbReference>
<evidence type="ECO:0000313" key="3">
    <source>
        <dbReference type="EMBL" id="TKC03075.1"/>
    </source>
</evidence>
<comment type="caution">
    <text evidence="3">The sequence shown here is derived from an EMBL/GenBank/DDBJ whole genome shotgun (WGS) entry which is preliminary data.</text>
</comment>
<keyword evidence="1" id="KW-0472">Membrane</keyword>
<evidence type="ECO:0000313" key="4">
    <source>
        <dbReference type="Proteomes" id="UP000310477"/>
    </source>
</evidence>
<feature type="transmembrane region" description="Helical" evidence="1">
    <location>
        <begin position="12"/>
        <end position="30"/>
    </location>
</feature>
<keyword evidence="1" id="KW-1133">Transmembrane helix</keyword>
<dbReference type="Pfam" id="PF12729">
    <property type="entry name" value="4HB_MCP_1"/>
    <property type="match status" value="1"/>
</dbReference>
<dbReference type="AlphaFoldDB" id="A0A4U1CAS5"/>
<gene>
    <name evidence="3" type="ORF">FA045_00460</name>
</gene>
<keyword evidence="4" id="KW-1185">Reference proteome</keyword>
<dbReference type="Proteomes" id="UP000310477">
    <property type="component" value="Unassembled WGS sequence"/>
</dbReference>
<proteinExistence type="predicted"/>
<reference evidence="3 4" key="1">
    <citation type="submission" date="2019-04" db="EMBL/GenBank/DDBJ databases">
        <title>Pedobacter sp. AR-2-6 sp. nov., isolated from Arctic soil.</title>
        <authorList>
            <person name="Dahal R.H."/>
            <person name="Kim D.-U."/>
        </authorList>
    </citation>
    <scope>NUCLEOTIDE SEQUENCE [LARGE SCALE GENOMIC DNA]</scope>
    <source>
        <strain evidence="3 4">AR-2-6</strain>
    </source>
</reference>
<dbReference type="InterPro" id="IPR024478">
    <property type="entry name" value="HlyB_4HB_MCP"/>
</dbReference>
<dbReference type="RefSeq" id="WP_136873328.1">
    <property type="nucleotide sequence ID" value="NZ_SWBO01000001.1"/>
</dbReference>
<evidence type="ECO:0000259" key="2">
    <source>
        <dbReference type="Pfam" id="PF12729"/>
    </source>
</evidence>
<keyword evidence="1" id="KW-0812">Transmembrane</keyword>
<dbReference type="OrthoDB" id="1438991at2"/>
<name>A0A4U1CAS5_9SPHI</name>